<feature type="region of interest" description="Disordered" evidence="2">
    <location>
        <begin position="285"/>
        <end position="488"/>
    </location>
</feature>
<feature type="compositionally biased region" description="Low complexity" evidence="2">
    <location>
        <begin position="379"/>
        <end position="404"/>
    </location>
</feature>
<evidence type="ECO:0000256" key="2">
    <source>
        <dbReference type="SAM" id="MobiDB-lite"/>
    </source>
</evidence>
<dbReference type="PROSITE" id="PS00463">
    <property type="entry name" value="ZN2_CY6_FUNGAL_1"/>
    <property type="match status" value="1"/>
</dbReference>
<dbReference type="Pfam" id="PF00172">
    <property type="entry name" value="Zn_clus"/>
    <property type="match status" value="1"/>
</dbReference>
<evidence type="ECO:0000313" key="5">
    <source>
        <dbReference type="Proteomes" id="UP000800035"/>
    </source>
</evidence>
<accession>A0A6A5TLQ2</accession>
<dbReference type="EMBL" id="ML977015">
    <property type="protein sequence ID" value="KAF1951756.1"/>
    <property type="molecule type" value="Genomic_DNA"/>
</dbReference>
<dbReference type="OrthoDB" id="3251668at2759"/>
<dbReference type="PANTHER" id="PTHR47783">
    <property type="entry name" value="ZN(II)2CYS6 TRANSCRIPTION FACTOR (EUROFUNG)-RELATED"/>
    <property type="match status" value="1"/>
</dbReference>
<feature type="compositionally biased region" description="Pro residues" evidence="2">
    <location>
        <begin position="202"/>
        <end position="221"/>
    </location>
</feature>
<feature type="region of interest" description="Disordered" evidence="2">
    <location>
        <begin position="119"/>
        <end position="179"/>
    </location>
</feature>
<dbReference type="PROSITE" id="PS50048">
    <property type="entry name" value="ZN2_CY6_FUNGAL_2"/>
    <property type="match status" value="1"/>
</dbReference>
<gene>
    <name evidence="4" type="ORF">CC80DRAFT_193370</name>
</gene>
<feature type="compositionally biased region" description="Low complexity" evidence="2">
    <location>
        <begin position="231"/>
        <end position="241"/>
    </location>
</feature>
<feature type="domain" description="Zn(2)-C6 fungal-type" evidence="3">
    <location>
        <begin position="252"/>
        <end position="282"/>
    </location>
</feature>
<feature type="compositionally biased region" description="Basic and acidic residues" evidence="2">
    <location>
        <begin position="312"/>
        <end position="336"/>
    </location>
</feature>
<feature type="compositionally biased region" description="Polar residues" evidence="2">
    <location>
        <begin position="338"/>
        <end position="349"/>
    </location>
</feature>
<dbReference type="PANTHER" id="PTHR47783:SF1">
    <property type="entry name" value="ZN(II)2CYS6 TRANSCRIPTION FACTOR (EUROFUNG)"/>
    <property type="match status" value="1"/>
</dbReference>
<feature type="compositionally biased region" description="Pro residues" evidence="2">
    <location>
        <begin position="353"/>
        <end position="375"/>
    </location>
</feature>
<dbReference type="SUPFAM" id="SSF57701">
    <property type="entry name" value="Zn2/Cys6 DNA-binding domain"/>
    <property type="match status" value="1"/>
</dbReference>
<name>A0A6A5TLQ2_9PLEO</name>
<sequence>MSILDALQPTSDPKERMRKQRAIAKCCVDSIQKIDGYRYSFHNCWNSREDNAFRFSYYCNDSLLNKDRAANGKGTKLGKRATKPVFDCKGVLSVKFSASKQTLDVFYKHVPMHATYEARAPAPRKDSKRRKFLQETDPEALERIQTRPRAPRVGTDSNAELEWKRKRSSQAFKSQTSLESDLRAESLVNLLDLIRRDIPSEPVYPEPPEAPRPPPPPPRRAPAPIIATVNRPVQQQPSQAPQQPPRKRPRNSCDVCKAKKTKCDGTRPVCQTCIDKKRQCVYSDMNEDRRPSAVEPVETIRQAQAANSELSELERMKKELEEAKARIHELEEERRRTSITPSQTPQMNRQPAIQPPPPPQSQPQPQSDPKPPPVAHPSQRQQKQKQQNHGTQQQQQQKQKPQMQIRNTQSPQAIQQLQNAAQQLQDPQQMSNSQQLQSPQFNHFGNQAPNPYGLSRPMSTQTMPQNMSSNTGHASQSQTNQMSTGLAPTAETSNAYGREFVWPAHQYYGFQAAQQHQPDQWNASRNSGVYR</sequence>
<feature type="compositionally biased region" description="Low complexity" evidence="2">
    <location>
        <begin position="411"/>
        <end position="429"/>
    </location>
</feature>
<dbReference type="Proteomes" id="UP000800035">
    <property type="component" value="Unassembled WGS sequence"/>
</dbReference>
<feature type="compositionally biased region" description="Polar residues" evidence="2">
    <location>
        <begin position="169"/>
        <end position="179"/>
    </location>
</feature>
<dbReference type="GO" id="GO:0000981">
    <property type="term" value="F:DNA-binding transcription factor activity, RNA polymerase II-specific"/>
    <property type="evidence" value="ECO:0007669"/>
    <property type="project" value="InterPro"/>
</dbReference>
<organism evidence="4 5">
    <name type="scientific">Byssothecium circinans</name>
    <dbReference type="NCBI Taxonomy" id="147558"/>
    <lineage>
        <taxon>Eukaryota</taxon>
        <taxon>Fungi</taxon>
        <taxon>Dikarya</taxon>
        <taxon>Ascomycota</taxon>
        <taxon>Pezizomycotina</taxon>
        <taxon>Dothideomycetes</taxon>
        <taxon>Pleosporomycetidae</taxon>
        <taxon>Pleosporales</taxon>
        <taxon>Massarineae</taxon>
        <taxon>Massarinaceae</taxon>
        <taxon>Byssothecium</taxon>
    </lineage>
</organism>
<reference evidence="4" key="1">
    <citation type="journal article" date="2020" name="Stud. Mycol.">
        <title>101 Dothideomycetes genomes: a test case for predicting lifestyles and emergence of pathogens.</title>
        <authorList>
            <person name="Haridas S."/>
            <person name="Albert R."/>
            <person name="Binder M."/>
            <person name="Bloem J."/>
            <person name="Labutti K."/>
            <person name="Salamov A."/>
            <person name="Andreopoulos B."/>
            <person name="Baker S."/>
            <person name="Barry K."/>
            <person name="Bills G."/>
            <person name="Bluhm B."/>
            <person name="Cannon C."/>
            <person name="Castanera R."/>
            <person name="Culley D."/>
            <person name="Daum C."/>
            <person name="Ezra D."/>
            <person name="Gonzalez J."/>
            <person name="Henrissat B."/>
            <person name="Kuo A."/>
            <person name="Liang C."/>
            <person name="Lipzen A."/>
            <person name="Lutzoni F."/>
            <person name="Magnuson J."/>
            <person name="Mondo S."/>
            <person name="Nolan M."/>
            <person name="Ohm R."/>
            <person name="Pangilinan J."/>
            <person name="Park H.-J."/>
            <person name="Ramirez L."/>
            <person name="Alfaro M."/>
            <person name="Sun H."/>
            <person name="Tritt A."/>
            <person name="Yoshinaga Y."/>
            <person name="Zwiers L.-H."/>
            <person name="Turgeon B."/>
            <person name="Goodwin S."/>
            <person name="Spatafora J."/>
            <person name="Crous P."/>
            <person name="Grigoriev I."/>
        </authorList>
    </citation>
    <scope>NUCLEOTIDE SEQUENCE</scope>
    <source>
        <strain evidence="4">CBS 675.92</strain>
    </source>
</reference>
<feature type="compositionally biased region" description="Polar residues" evidence="2">
    <location>
        <begin position="430"/>
        <end position="449"/>
    </location>
</feature>
<keyword evidence="1" id="KW-0539">Nucleus</keyword>
<evidence type="ECO:0000259" key="3">
    <source>
        <dbReference type="PROSITE" id="PS50048"/>
    </source>
</evidence>
<protein>
    <recommendedName>
        <fullName evidence="3">Zn(2)-C6 fungal-type domain-containing protein</fullName>
    </recommendedName>
</protein>
<dbReference type="AlphaFoldDB" id="A0A6A5TLQ2"/>
<feature type="compositionally biased region" description="Polar residues" evidence="2">
    <location>
        <begin position="301"/>
        <end position="310"/>
    </location>
</feature>
<dbReference type="SMART" id="SM00066">
    <property type="entry name" value="GAL4"/>
    <property type="match status" value="1"/>
</dbReference>
<proteinExistence type="predicted"/>
<feature type="region of interest" description="Disordered" evidence="2">
    <location>
        <begin position="199"/>
        <end position="253"/>
    </location>
</feature>
<dbReference type="CDD" id="cd00067">
    <property type="entry name" value="GAL4"/>
    <property type="match status" value="1"/>
</dbReference>
<dbReference type="Gene3D" id="4.10.240.10">
    <property type="entry name" value="Zn(2)-C6 fungal-type DNA-binding domain"/>
    <property type="match status" value="1"/>
</dbReference>
<dbReference type="InterPro" id="IPR001138">
    <property type="entry name" value="Zn2Cys6_DnaBD"/>
</dbReference>
<keyword evidence="5" id="KW-1185">Reference proteome</keyword>
<evidence type="ECO:0000256" key="1">
    <source>
        <dbReference type="ARBA" id="ARBA00023242"/>
    </source>
</evidence>
<feature type="compositionally biased region" description="Polar residues" evidence="2">
    <location>
        <begin position="457"/>
        <end position="488"/>
    </location>
</feature>
<dbReference type="GO" id="GO:0008270">
    <property type="term" value="F:zinc ion binding"/>
    <property type="evidence" value="ECO:0007669"/>
    <property type="project" value="InterPro"/>
</dbReference>
<evidence type="ECO:0000313" key="4">
    <source>
        <dbReference type="EMBL" id="KAF1951756.1"/>
    </source>
</evidence>
<dbReference type="InterPro" id="IPR036864">
    <property type="entry name" value="Zn2-C6_fun-type_DNA-bd_sf"/>
</dbReference>